<dbReference type="Proteomes" id="UP000630353">
    <property type="component" value="Unassembled WGS sequence"/>
</dbReference>
<evidence type="ECO:0000313" key="1">
    <source>
        <dbReference type="EMBL" id="GHD58584.1"/>
    </source>
</evidence>
<evidence type="ECO:0000313" key="2">
    <source>
        <dbReference type="Proteomes" id="UP000630353"/>
    </source>
</evidence>
<accession>A0A918XVQ5</accession>
<sequence>MDGRAAKEGGVLLIERMMARVVEFIACDLFGLDSRDVERARDRQFGPGTPPPAPRERRQVIVRFGR</sequence>
<gene>
    <name evidence="1" type="ORF">GCM10017083_41760</name>
</gene>
<keyword evidence="2" id="KW-1185">Reference proteome</keyword>
<dbReference type="AlphaFoldDB" id="A0A918XVQ5"/>
<reference evidence="1" key="1">
    <citation type="journal article" date="2014" name="Int. J. Syst. Evol. Microbiol.">
        <title>Complete genome sequence of Corynebacterium casei LMG S-19264T (=DSM 44701T), isolated from a smear-ripened cheese.</title>
        <authorList>
            <consortium name="US DOE Joint Genome Institute (JGI-PGF)"/>
            <person name="Walter F."/>
            <person name="Albersmeier A."/>
            <person name="Kalinowski J."/>
            <person name="Ruckert C."/>
        </authorList>
    </citation>
    <scope>NUCLEOTIDE SEQUENCE</scope>
    <source>
        <strain evidence="1">KCTC 42651</strain>
    </source>
</reference>
<comment type="caution">
    <text evidence="1">The sequence shown here is derived from an EMBL/GenBank/DDBJ whole genome shotgun (WGS) entry which is preliminary data.</text>
</comment>
<dbReference type="EMBL" id="BMZS01000010">
    <property type="protein sequence ID" value="GHD58584.1"/>
    <property type="molecule type" value="Genomic_DNA"/>
</dbReference>
<organism evidence="1 2">
    <name type="scientific">Thalassobaculum fulvum</name>
    <dbReference type="NCBI Taxonomy" id="1633335"/>
    <lineage>
        <taxon>Bacteria</taxon>
        <taxon>Pseudomonadati</taxon>
        <taxon>Pseudomonadota</taxon>
        <taxon>Alphaproteobacteria</taxon>
        <taxon>Rhodospirillales</taxon>
        <taxon>Thalassobaculaceae</taxon>
        <taxon>Thalassobaculum</taxon>
    </lineage>
</organism>
<proteinExistence type="predicted"/>
<protein>
    <submittedName>
        <fullName evidence="1">Uncharacterized protein</fullName>
    </submittedName>
</protein>
<name>A0A918XVQ5_9PROT</name>
<reference evidence="1" key="2">
    <citation type="submission" date="2020-09" db="EMBL/GenBank/DDBJ databases">
        <authorList>
            <person name="Sun Q."/>
            <person name="Kim S."/>
        </authorList>
    </citation>
    <scope>NUCLEOTIDE SEQUENCE</scope>
    <source>
        <strain evidence="1">KCTC 42651</strain>
    </source>
</reference>